<dbReference type="PANTHER" id="PTHR13799:SF14">
    <property type="entry name" value="GTP CYCLOHYDROLASE 1 TYPE 2 HOMOLOG"/>
    <property type="match status" value="1"/>
</dbReference>
<evidence type="ECO:0000256" key="2">
    <source>
        <dbReference type="ARBA" id="ARBA00022723"/>
    </source>
</evidence>
<dbReference type="InterPro" id="IPR036069">
    <property type="entry name" value="DUF34/NIF3_sf"/>
</dbReference>
<dbReference type="Proteomes" id="UP001222087">
    <property type="component" value="Chromosome"/>
</dbReference>
<dbReference type="InterPro" id="IPR002678">
    <property type="entry name" value="DUF34/NIF3"/>
</dbReference>
<dbReference type="Pfam" id="PF01784">
    <property type="entry name" value="DUF34_NIF3"/>
    <property type="match status" value="1"/>
</dbReference>
<name>A0ABY8ATB5_9GAMM</name>
<comment type="similarity">
    <text evidence="1">Belongs to the GTP cyclohydrolase I type 2/NIF3 family.</text>
</comment>
<protein>
    <submittedName>
        <fullName evidence="3">Nif3-like dinuclear metal center hexameric protein</fullName>
    </submittedName>
</protein>
<dbReference type="SUPFAM" id="SSF102705">
    <property type="entry name" value="NIF3 (NGG1p interacting factor 3)-like"/>
    <property type="match status" value="1"/>
</dbReference>
<evidence type="ECO:0000313" key="3">
    <source>
        <dbReference type="EMBL" id="WED43907.1"/>
    </source>
</evidence>
<dbReference type="RefSeq" id="WP_275089721.1">
    <property type="nucleotide sequence ID" value="NZ_CP119078.1"/>
</dbReference>
<gene>
    <name evidence="3" type="ORF">PXX05_03740</name>
</gene>
<sequence length="252" mass="28106">MISRTKLASYLHEFLGCGNFHDYAPNGVQIEGKNDIKRICTAVTASAEAIEHAIALQADALLVHHGYFWRGEESIITGMKRQRISQLLTHDISLFAYHLPLDCHPEIGNNACLAKLLNVDSFKMHSAGKTPNLLWSGSFTKAKTANEFLLQLEDKLGRKPLHVEGSSKPIKYFAWCSGAAQDFIEEAYNLGADAYISGEISERTYYQAKELGIHYFACGHHATERYGVQELGKHLSSRFNVAHHFIDSANPV</sequence>
<keyword evidence="4" id="KW-1185">Reference proteome</keyword>
<dbReference type="NCBIfam" id="TIGR00486">
    <property type="entry name" value="YbgI_SA1388"/>
    <property type="match status" value="1"/>
</dbReference>
<reference evidence="3 4" key="1">
    <citation type="submission" date="2023-02" db="EMBL/GenBank/DDBJ databases">
        <title>Genome Sequence of L. cardiaca H63T.</title>
        <authorList>
            <person name="Lopez A.E."/>
            <person name="Cianciotto N.P."/>
        </authorList>
    </citation>
    <scope>NUCLEOTIDE SEQUENCE [LARGE SCALE GENOMIC DNA]</scope>
    <source>
        <strain evidence="3 4">H63</strain>
    </source>
</reference>
<dbReference type="PANTHER" id="PTHR13799">
    <property type="entry name" value="NGG1 INTERACTING FACTOR 3"/>
    <property type="match status" value="1"/>
</dbReference>
<dbReference type="EMBL" id="CP119078">
    <property type="protein sequence ID" value="WED43907.1"/>
    <property type="molecule type" value="Genomic_DNA"/>
</dbReference>
<dbReference type="Gene3D" id="3.40.1390.30">
    <property type="entry name" value="NIF3 (NGG1p interacting factor 3)-like"/>
    <property type="match status" value="2"/>
</dbReference>
<organism evidence="3 4">
    <name type="scientific">Legionella cardiaca</name>
    <dbReference type="NCBI Taxonomy" id="1071983"/>
    <lineage>
        <taxon>Bacteria</taxon>
        <taxon>Pseudomonadati</taxon>
        <taxon>Pseudomonadota</taxon>
        <taxon>Gammaproteobacteria</taxon>
        <taxon>Legionellales</taxon>
        <taxon>Legionellaceae</taxon>
        <taxon>Legionella</taxon>
    </lineage>
</organism>
<evidence type="ECO:0000256" key="1">
    <source>
        <dbReference type="ARBA" id="ARBA00006964"/>
    </source>
</evidence>
<proteinExistence type="inferred from homology"/>
<accession>A0ABY8ATB5</accession>
<keyword evidence="2" id="KW-0479">Metal-binding</keyword>
<evidence type="ECO:0000313" key="4">
    <source>
        <dbReference type="Proteomes" id="UP001222087"/>
    </source>
</evidence>